<feature type="binding site" evidence="5">
    <location>
        <position position="81"/>
    </location>
    <ligand>
        <name>S-adenosyl-L-methionine</name>
        <dbReference type="ChEBI" id="CHEBI:59789"/>
    </ligand>
</feature>
<name>H2C6M9_9CREN</name>
<dbReference type="InterPro" id="IPR020598">
    <property type="entry name" value="rRNA_Ade_methylase_Trfase_N"/>
</dbReference>
<dbReference type="GO" id="GO:0000179">
    <property type="term" value="F:rRNA (adenine-N6,N6-)-dimethyltransferase activity"/>
    <property type="evidence" value="ECO:0007669"/>
    <property type="project" value="UniProtKB-UniRule"/>
</dbReference>
<dbReference type="InterPro" id="IPR029063">
    <property type="entry name" value="SAM-dependent_MTases_sf"/>
</dbReference>
<accession>H2C6M9</accession>
<dbReference type="EMBL" id="JH597768">
    <property type="protein sequence ID" value="EHP69456.1"/>
    <property type="molecule type" value="Genomic_DNA"/>
</dbReference>
<evidence type="ECO:0000256" key="4">
    <source>
        <dbReference type="ARBA" id="ARBA00022884"/>
    </source>
</evidence>
<dbReference type="InterPro" id="IPR023165">
    <property type="entry name" value="rRNA_Ade_diMease-like_C"/>
</dbReference>
<proteinExistence type="inferred from homology"/>
<sequence>MRFSQNFLVDQEVAEKISLLIDKKIRPIIEVGCGKGFLSEVINPDICIEIDPRLLVYLGNYNPIHGDGRRMPVVRGQVVSSLPYSITFDFFEEIVKLDGVKRLVLVLQEDFTRKVMEYPTYISFLLNYYYSIRREFLIPPSSFKPPPKVLSSLLILERVRPFDSIINEKLKCISRYRNKTVRRAGELCGLVSTETRRIRDFKPQMVGELLNSLGLNSV</sequence>
<keyword evidence="4 5" id="KW-0694">RNA-binding</keyword>
<dbReference type="HOGENOM" id="CLU_041220_5_0_2"/>
<dbReference type="Gene3D" id="1.10.8.100">
    <property type="entry name" value="Ribosomal RNA adenine dimethylase-like, domain 2"/>
    <property type="match status" value="1"/>
</dbReference>
<dbReference type="STRING" id="671065.MetMK1DRAFT_00022120"/>
<dbReference type="OrthoDB" id="9883at2157"/>
<evidence type="ECO:0000256" key="3">
    <source>
        <dbReference type="ARBA" id="ARBA00022691"/>
    </source>
</evidence>
<dbReference type="AlphaFoldDB" id="H2C6M9"/>
<evidence type="ECO:0000313" key="8">
    <source>
        <dbReference type="Proteomes" id="UP000003980"/>
    </source>
</evidence>
<comment type="similarity">
    <text evidence="5">Belongs to the class I-like SAM-binding methyltransferase superfamily. rRNA adenine N(6)-methyltransferase family.</text>
</comment>
<evidence type="ECO:0000256" key="5">
    <source>
        <dbReference type="PROSITE-ProRule" id="PRU01026"/>
    </source>
</evidence>
<keyword evidence="1 5" id="KW-0489">Methyltransferase</keyword>
<organism evidence="7 8">
    <name type="scientific">Metallosphaera yellowstonensis MK1</name>
    <dbReference type="NCBI Taxonomy" id="671065"/>
    <lineage>
        <taxon>Archaea</taxon>
        <taxon>Thermoproteota</taxon>
        <taxon>Thermoprotei</taxon>
        <taxon>Sulfolobales</taxon>
        <taxon>Sulfolobaceae</taxon>
        <taxon>Metallosphaera</taxon>
    </lineage>
</organism>
<dbReference type="GO" id="GO:0003723">
    <property type="term" value="F:RNA binding"/>
    <property type="evidence" value="ECO:0007669"/>
    <property type="project" value="UniProtKB-UniRule"/>
</dbReference>
<gene>
    <name evidence="7" type="ORF">MetMK1DRAFT_00022120</name>
</gene>
<dbReference type="Proteomes" id="UP000003980">
    <property type="component" value="Unassembled WGS sequence"/>
</dbReference>
<feature type="binding site" evidence="5">
    <location>
        <position position="6"/>
    </location>
    <ligand>
        <name>S-adenosyl-L-methionine</name>
        <dbReference type="ChEBI" id="CHEBI:59789"/>
    </ligand>
</feature>
<dbReference type="PANTHER" id="PTHR11727">
    <property type="entry name" value="DIMETHYLADENOSINE TRANSFERASE"/>
    <property type="match status" value="1"/>
</dbReference>
<dbReference type="Pfam" id="PF00398">
    <property type="entry name" value="RrnaAD"/>
    <property type="match status" value="1"/>
</dbReference>
<evidence type="ECO:0000256" key="1">
    <source>
        <dbReference type="ARBA" id="ARBA00022603"/>
    </source>
</evidence>
<dbReference type="SMART" id="SM00650">
    <property type="entry name" value="rADc"/>
    <property type="match status" value="1"/>
</dbReference>
<keyword evidence="2 5" id="KW-0808">Transferase</keyword>
<reference evidence="7 8" key="1">
    <citation type="submission" date="2012-01" db="EMBL/GenBank/DDBJ databases">
        <title>Improved High-Quality Draft sequence of Metallosphaera yellowstonensis MK1.</title>
        <authorList>
            <consortium name="US DOE Joint Genome Institute"/>
            <person name="Lucas S."/>
            <person name="Han J."/>
            <person name="Cheng J.-F."/>
            <person name="Goodwin L."/>
            <person name="Pitluck S."/>
            <person name="Peters L."/>
            <person name="Teshima H."/>
            <person name="Detter J.C."/>
            <person name="Han C."/>
            <person name="Tapia R."/>
            <person name="Land M."/>
            <person name="Hauser L."/>
            <person name="Kyrpides N."/>
            <person name="Kozubal M."/>
            <person name="Macur R.E."/>
            <person name="Jay Z."/>
            <person name="Inskeep W."/>
            <person name="Woyke T."/>
        </authorList>
    </citation>
    <scope>NUCLEOTIDE SEQUENCE [LARGE SCALE GENOMIC DNA]</scope>
    <source>
        <strain evidence="7 8">MK1</strain>
    </source>
</reference>
<protein>
    <submittedName>
        <fullName evidence="7">Dimethyladenosine transferase (RRNA methylation)</fullName>
    </submittedName>
</protein>
<evidence type="ECO:0000259" key="6">
    <source>
        <dbReference type="SMART" id="SM00650"/>
    </source>
</evidence>
<feature type="domain" description="Ribosomal RNA adenine methylase transferase N-terminal" evidence="6">
    <location>
        <begin position="13"/>
        <end position="160"/>
    </location>
</feature>
<feature type="binding site" evidence="5">
    <location>
        <position position="8"/>
    </location>
    <ligand>
        <name>S-adenosyl-L-methionine</name>
        <dbReference type="ChEBI" id="CHEBI:59789"/>
    </ligand>
</feature>
<evidence type="ECO:0000313" key="7">
    <source>
        <dbReference type="EMBL" id="EHP69456.1"/>
    </source>
</evidence>
<dbReference type="NCBIfam" id="NF011489">
    <property type="entry name" value="PRK14896.1-5"/>
    <property type="match status" value="1"/>
</dbReference>
<keyword evidence="8" id="KW-1185">Reference proteome</keyword>
<dbReference type="PROSITE" id="PS51689">
    <property type="entry name" value="SAM_RNA_A_N6_MT"/>
    <property type="match status" value="1"/>
</dbReference>
<dbReference type="InterPro" id="IPR001737">
    <property type="entry name" value="KsgA/Erm"/>
</dbReference>
<dbReference type="eggNOG" id="arCOG04131">
    <property type="taxonomic scope" value="Archaea"/>
</dbReference>
<feature type="binding site" evidence="5">
    <location>
        <position position="67"/>
    </location>
    <ligand>
        <name>S-adenosyl-L-methionine</name>
        <dbReference type="ChEBI" id="CHEBI:59789"/>
    </ligand>
</feature>
<feature type="binding site" evidence="5">
    <location>
        <position position="49"/>
    </location>
    <ligand>
        <name>S-adenosyl-L-methionine</name>
        <dbReference type="ChEBI" id="CHEBI:59789"/>
    </ligand>
</feature>
<dbReference type="PANTHER" id="PTHR11727:SF7">
    <property type="entry name" value="DIMETHYLADENOSINE TRANSFERASE-RELATED"/>
    <property type="match status" value="1"/>
</dbReference>
<dbReference type="RefSeq" id="WP_009073532.1">
    <property type="nucleotide sequence ID" value="NZ_JH597768.1"/>
</dbReference>
<evidence type="ECO:0000256" key="2">
    <source>
        <dbReference type="ARBA" id="ARBA00022679"/>
    </source>
</evidence>
<dbReference type="SUPFAM" id="SSF53335">
    <property type="entry name" value="S-adenosyl-L-methionine-dependent methyltransferases"/>
    <property type="match status" value="1"/>
</dbReference>
<feature type="binding site" evidence="5">
    <location>
        <position position="32"/>
    </location>
    <ligand>
        <name>S-adenosyl-L-methionine</name>
        <dbReference type="ChEBI" id="CHEBI:59789"/>
    </ligand>
</feature>
<keyword evidence="3 5" id="KW-0949">S-adenosyl-L-methionine</keyword>
<dbReference type="Gene3D" id="3.40.50.150">
    <property type="entry name" value="Vaccinia Virus protein VP39"/>
    <property type="match status" value="1"/>
</dbReference>